<evidence type="ECO:0000313" key="2">
    <source>
        <dbReference type="EMBL" id="QJD54530.1"/>
    </source>
</evidence>
<keyword evidence="2" id="KW-0238">DNA-binding</keyword>
<dbReference type="GeneID" id="79585602"/>
<evidence type="ECO:0000256" key="1">
    <source>
        <dbReference type="SAM" id="MobiDB-lite"/>
    </source>
</evidence>
<dbReference type="Pfam" id="PF05037">
    <property type="entry name" value="DUF669"/>
    <property type="match status" value="1"/>
</dbReference>
<sequence length="287" mass="28489">MISDEDRHTLNAFTDIANLWAYRASVLIAAVERCYELKSAKGIEEMAAFAFNTQGITPKFGGGGGLPVGKHPVVIYNTKLEATNSGTGGKMVLQLEVIDGPAKGAKGDENLTLQHSNPTVVRISSEQLTAICHVVGLPNGFQDTQELHGKPFVVEVAPQKDKPEYTEVIAVFDMNGNEPGQQGGGNNAGSGSFGGGNAGGGFGGGNQGGGQPSGGWGNGGNAGGQQGGQGQQGGDAGQNGGQGGNNGGNAGWGGNGGGAANQGGNGGGWQQNGGGNNGGQGGGWGAR</sequence>
<dbReference type="EMBL" id="MN734439">
    <property type="protein sequence ID" value="QJD54530.1"/>
    <property type="molecule type" value="Genomic_DNA"/>
</dbReference>
<keyword evidence="3" id="KW-1185">Reference proteome</keyword>
<organism evidence="2 3">
    <name type="scientific">Sphingomonas phage Kharn</name>
    <dbReference type="NCBI Taxonomy" id="2686312"/>
    <lineage>
        <taxon>Viruses</taxon>
        <taxon>Duplodnaviria</taxon>
        <taxon>Heunggongvirae</taxon>
        <taxon>Uroviricota</taxon>
        <taxon>Caudoviricetes</taxon>
        <taxon>Johnpaulvirinae</taxon>
        <taxon>Kharnvirus</taxon>
        <taxon>Kharnvirus kharn</taxon>
    </lineage>
</organism>
<protein>
    <submittedName>
        <fullName evidence="2">Single-stranded DNA-binding protein</fullName>
    </submittedName>
</protein>
<dbReference type="Proteomes" id="UP000501971">
    <property type="component" value="Segment"/>
</dbReference>
<feature type="region of interest" description="Disordered" evidence="1">
    <location>
        <begin position="174"/>
        <end position="287"/>
    </location>
</feature>
<name>A0A6M3T8J1_9CAUD</name>
<dbReference type="KEGG" id="vg:79585602"/>
<feature type="compositionally biased region" description="Gly residues" evidence="1">
    <location>
        <begin position="181"/>
        <end position="287"/>
    </location>
</feature>
<dbReference type="GO" id="GO:0003677">
    <property type="term" value="F:DNA binding"/>
    <property type="evidence" value="ECO:0007669"/>
    <property type="project" value="UniProtKB-KW"/>
</dbReference>
<evidence type="ECO:0000313" key="3">
    <source>
        <dbReference type="Proteomes" id="UP000501971"/>
    </source>
</evidence>
<dbReference type="InterPro" id="IPR007731">
    <property type="entry name" value="DUF669"/>
</dbReference>
<dbReference type="RefSeq" id="YP_010738236.1">
    <property type="nucleotide sequence ID" value="NC_073024.1"/>
</dbReference>
<accession>A0A6M3T8J1</accession>
<reference evidence="2 3" key="1">
    <citation type="submission" date="2019-11" db="EMBL/GenBank/DDBJ databases">
        <authorList>
            <person name="Hylling O."/>
            <person name="Hansen L.H."/>
            <person name="Johansen A."/>
        </authorList>
    </citation>
    <scope>NUCLEOTIDE SEQUENCE [LARGE SCALE GENOMIC DNA]</scope>
</reference>
<proteinExistence type="predicted"/>